<accession>A0A061I435</accession>
<reference evidence="9" key="1">
    <citation type="journal article" date="2013" name="Nat. Biotechnol.">
        <title>Chinese hamster genome sequenced from sorted chromosomes.</title>
        <authorList>
            <person name="Brinkrolf K."/>
            <person name="Rupp O."/>
            <person name="Laux H."/>
            <person name="Kollin F."/>
            <person name="Ernst W."/>
            <person name="Linke B."/>
            <person name="Kofler R."/>
            <person name="Romand S."/>
            <person name="Hesse F."/>
            <person name="Budach W.E."/>
            <person name="Galosy S."/>
            <person name="Muller D."/>
            <person name="Noll T."/>
            <person name="Wienberg J."/>
            <person name="Jostock T."/>
            <person name="Leonard M."/>
            <person name="Grillari J."/>
            <person name="Tauch A."/>
            <person name="Goesmann A."/>
            <person name="Helk B."/>
            <person name="Mott J.E."/>
            <person name="Puhler A."/>
            <person name="Borth N."/>
        </authorList>
    </citation>
    <scope>NUCLEOTIDE SEQUENCE [LARGE SCALE GENOMIC DNA]</scope>
    <source>
        <strain evidence="9">17A/GY</strain>
    </source>
</reference>
<feature type="compositionally biased region" description="Low complexity" evidence="6">
    <location>
        <begin position="11"/>
        <end position="25"/>
    </location>
</feature>
<feature type="transmembrane region" description="Helical" evidence="7">
    <location>
        <begin position="111"/>
        <end position="133"/>
    </location>
</feature>
<evidence type="ECO:0000256" key="6">
    <source>
        <dbReference type="SAM" id="MobiDB-lite"/>
    </source>
</evidence>
<organism evidence="8 9">
    <name type="scientific">Cricetulus griseus</name>
    <name type="common">Chinese hamster</name>
    <name type="synonym">Cricetulus barabensis griseus</name>
    <dbReference type="NCBI Taxonomy" id="10029"/>
    <lineage>
        <taxon>Eukaryota</taxon>
        <taxon>Metazoa</taxon>
        <taxon>Chordata</taxon>
        <taxon>Craniata</taxon>
        <taxon>Vertebrata</taxon>
        <taxon>Euteleostomi</taxon>
        <taxon>Mammalia</taxon>
        <taxon>Eutheria</taxon>
        <taxon>Euarchontoglires</taxon>
        <taxon>Glires</taxon>
        <taxon>Rodentia</taxon>
        <taxon>Myomorpha</taxon>
        <taxon>Muroidea</taxon>
        <taxon>Cricetidae</taxon>
        <taxon>Cricetinae</taxon>
        <taxon>Cricetulus</taxon>
    </lineage>
</organism>
<comment type="subcellular location">
    <subcellularLocation>
        <location evidence="1">Membrane</location>
    </subcellularLocation>
</comment>
<dbReference type="GO" id="GO:0016020">
    <property type="term" value="C:membrane"/>
    <property type="evidence" value="ECO:0007669"/>
    <property type="project" value="UniProtKB-SubCell"/>
</dbReference>
<dbReference type="Pfam" id="PF04505">
    <property type="entry name" value="CD225"/>
    <property type="match status" value="1"/>
</dbReference>
<evidence type="ECO:0000256" key="4">
    <source>
        <dbReference type="ARBA" id="ARBA00022989"/>
    </source>
</evidence>
<dbReference type="PANTHER" id="PTHR14948:SF19">
    <property type="entry name" value="TRANSMEMBRANE PROTEIN 233"/>
    <property type="match status" value="1"/>
</dbReference>
<dbReference type="InterPro" id="IPR051423">
    <property type="entry name" value="CD225/Dispanin"/>
</dbReference>
<evidence type="ECO:0000313" key="8">
    <source>
        <dbReference type="EMBL" id="ERE74498.1"/>
    </source>
</evidence>
<feature type="region of interest" description="Disordered" evidence="6">
    <location>
        <begin position="1"/>
        <end position="58"/>
    </location>
</feature>
<sequence>MSRQPQPQTARTVRSSSLPVSPLTSPMSQYASRSDSKGALDSSSPEANTEDDKTEEDLPEPKNYLWLTIVACFCPAYPVNIVALVFSIMSQNSYNDGDYEGARRLGRNAKWVAIASIIIGLVIIGVFCVVQFYRNSPSSCICIDYLEPENEPRS</sequence>
<evidence type="ECO:0000256" key="3">
    <source>
        <dbReference type="ARBA" id="ARBA00022692"/>
    </source>
</evidence>
<dbReference type="AlphaFoldDB" id="A0A061I435"/>
<feature type="compositionally biased region" description="Polar residues" evidence="6">
    <location>
        <begin position="1"/>
        <end position="10"/>
    </location>
</feature>
<dbReference type="EMBL" id="KE676001">
    <property type="protein sequence ID" value="ERE74498.1"/>
    <property type="molecule type" value="Genomic_DNA"/>
</dbReference>
<gene>
    <name evidence="8" type="ORF">H671_4g13395</name>
</gene>
<protein>
    <submittedName>
        <fullName evidence="8">Transmembrane protein</fullName>
    </submittedName>
</protein>
<feature type="transmembrane region" description="Helical" evidence="7">
    <location>
        <begin position="64"/>
        <end position="90"/>
    </location>
</feature>
<dbReference type="PANTHER" id="PTHR14948">
    <property type="entry name" value="NG5"/>
    <property type="match status" value="1"/>
</dbReference>
<dbReference type="InterPro" id="IPR007593">
    <property type="entry name" value="CD225/Dispanin_fam"/>
</dbReference>
<keyword evidence="4 7" id="KW-1133">Transmembrane helix</keyword>
<comment type="similarity">
    <text evidence="2">Belongs to the CD225/Dispanin family.</text>
</comment>
<dbReference type="Proteomes" id="UP000030759">
    <property type="component" value="Unassembled WGS sequence"/>
</dbReference>
<evidence type="ECO:0000256" key="1">
    <source>
        <dbReference type="ARBA" id="ARBA00004370"/>
    </source>
</evidence>
<evidence type="ECO:0000256" key="7">
    <source>
        <dbReference type="SAM" id="Phobius"/>
    </source>
</evidence>
<evidence type="ECO:0000256" key="5">
    <source>
        <dbReference type="ARBA" id="ARBA00023136"/>
    </source>
</evidence>
<evidence type="ECO:0000313" key="9">
    <source>
        <dbReference type="Proteomes" id="UP000030759"/>
    </source>
</evidence>
<keyword evidence="3 7" id="KW-0812">Transmembrane</keyword>
<evidence type="ECO:0000256" key="2">
    <source>
        <dbReference type="ARBA" id="ARBA00006843"/>
    </source>
</evidence>
<name>A0A061I435_CRIGR</name>
<feature type="compositionally biased region" description="Acidic residues" evidence="6">
    <location>
        <begin position="48"/>
        <end position="58"/>
    </location>
</feature>
<proteinExistence type="inferred from homology"/>
<keyword evidence="5 7" id="KW-0472">Membrane</keyword>